<dbReference type="AlphaFoldDB" id="A0A2P2NVX8"/>
<sequence>MCHRKKDTETTYKLISDIIIDLCFDLD</sequence>
<name>A0A2P2NVX8_RHIMU</name>
<organism evidence="1">
    <name type="scientific">Rhizophora mucronata</name>
    <name type="common">Asiatic mangrove</name>
    <dbReference type="NCBI Taxonomy" id="61149"/>
    <lineage>
        <taxon>Eukaryota</taxon>
        <taxon>Viridiplantae</taxon>
        <taxon>Streptophyta</taxon>
        <taxon>Embryophyta</taxon>
        <taxon>Tracheophyta</taxon>
        <taxon>Spermatophyta</taxon>
        <taxon>Magnoliopsida</taxon>
        <taxon>eudicotyledons</taxon>
        <taxon>Gunneridae</taxon>
        <taxon>Pentapetalae</taxon>
        <taxon>rosids</taxon>
        <taxon>fabids</taxon>
        <taxon>Malpighiales</taxon>
        <taxon>Rhizophoraceae</taxon>
        <taxon>Rhizophora</taxon>
    </lineage>
</organism>
<evidence type="ECO:0000313" key="1">
    <source>
        <dbReference type="EMBL" id="MBX46569.1"/>
    </source>
</evidence>
<proteinExistence type="predicted"/>
<reference evidence="1" key="1">
    <citation type="submission" date="2018-02" db="EMBL/GenBank/DDBJ databases">
        <title>Rhizophora mucronata_Transcriptome.</title>
        <authorList>
            <person name="Meera S.P."/>
            <person name="Sreeshan A."/>
            <person name="Augustine A."/>
        </authorList>
    </citation>
    <scope>NUCLEOTIDE SEQUENCE</scope>
    <source>
        <tissue evidence="1">Leaf</tissue>
    </source>
</reference>
<dbReference type="EMBL" id="GGEC01066085">
    <property type="protein sequence ID" value="MBX46569.1"/>
    <property type="molecule type" value="Transcribed_RNA"/>
</dbReference>
<protein>
    <submittedName>
        <fullName evidence="1">Uncharacterized protein</fullName>
    </submittedName>
</protein>
<accession>A0A2P2NVX8</accession>